<feature type="domain" description="Nudix hydrolase" evidence="1">
    <location>
        <begin position="3"/>
        <end position="167"/>
    </location>
</feature>
<dbReference type="EMBL" id="DF836295">
    <property type="protein sequence ID" value="GAN01360.1"/>
    <property type="molecule type" value="Genomic_DNA"/>
</dbReference>
<dbReference type="PROSITE" id="PS51462">
    <property type="entry name" value="NUDIX"/>
    <property type="match status" value="1"/>
</dbReference>
<evidence type="ECO:0000313" key="2">
    <source>
        <dbReference type="EMBL" id="GAN01360.1"/>
    </source>
</evidence>
<organism evidence="2">
    <name type="scientific">Mucor ambiguus</name>
    <dbReference type="NCBI Taxonomy" id="91626"/>
    <lineage>
        <taxon>Eukaryota</taxon>
        <taxon>Fungi</taxon>
        <taxon>Fungi incertae sedis</taxon>
        <taxon>Mucoromycota</taxon>
        <taxon>Mucoromycotina</taxon>
        <taxon>Mucoromycetes</taxon>
        <taxon>Mucorales</taxon>
        <taxon>Mucorineae</taxon>
        <taxon>Mucoraceae</taxon>
        <taxon>Mucor</taxon>
    </lineage>
</organism>
<dbReference type="GO" id="GO:0003735">
    <property type="term" value="F:structural constituent of ribosome"/>
    <property type="evidence" value="ECO:0007669"/>
    <property type="project" value="InterPro"/>
</dbReference>
<dbReference type="AlphaFoldDB" id="A0A0C9LQA7"/>
<dbReference type="InterPro" id="IPR015797">
    <property type="entry name" value="NUDIX_hydrolase-like_dom_sf"/>
</dbReference>
<dbReference type="Gene3D" id="3.90.79.10">
    <property type="entry name" value="Nucleoside Triphosphate Pyrophosphohydrolase"/>
    <property type="match status" value="1"/>
</dbReference>
<dbReference type="InterPro" id="IPR000086">
    <property type="entry name" value="NUDIX_hydrolase_dom"/>
</dbReference>
<dbReference type="PANTHER" id="PTHR13124">
    <property type="entry name" value="39S RIBOSOMAL PROTEIN L46, MITOCHONDRIAL PRECURSOR-RELATED"/>
    <property type="match status" value="1"/>
</dbReference>
<dbReference type="Pfam" id="PF00293">
    <property type="entry name" value="NUDIX"/>
    <property type="match status" value="1"/>
</dbReference>
<sequence>MTEYRSVAGIAVYREPILQETQQDTSNDLHDMYREPGQRLYLLVKKPRIDHSWQFPQGGLKKKGNETVAQGALRELSEECGSDLVVDLIDTDAPFCIYQYPFPPEFIKSKKKKKQYAGAKVQFVRAKWTRGQCRPDGHEIVDFAWLTSKEMLEFVSPDYAAGIQALVSDDTPI</sequence>
<gene>
    <name evidence="2" type="ORF">MAM1_0006d00793</name>
</gene>
<protein>
    <recommendedName>
        <fullName evidence="1">Nudix hydrolase domain-containing protein</fullName>
    </recommendedName>
</protein>
<keyword evidence="3" id="KW-1185">Reference proteome</keyword>
<evidence type="ECO:0000313" key="3">
    <source>
        <dbReference type="Proteomes" id="UP000053815"/>
    </source>
</evidence>
<reference evidence="2" key="1">
    <citation type="submission" date="2014-09" db="EMBL/GenBank/DDBJ databases">
        <title>Draft genome sequence of an oleaginous Mucoromycotina fungus Mucor ambiguus NBRC6742.</title>
        <authorList>
            <person name="Takeda I."/>
            <person name="Yamane N."/>
            <person name="Morita T."/>
            <person name="Tamano K."/>
            <person name="Machida M."/>
            <person name="Baker S."/>
            <person name="Koike H."/>
        </authorList>
    </citation>
    <scope>NUCLEOTIDE SEQUENCE</scope>
    <source>
        <strain evidence="2">NBRC 6742</strain>
    </source>
</reference>
<dbReference type="OrthoDB" id="414075at2759"/>
<dbReference type="GO" id="GO:0005762">
    <property type="term" value="C:mitochondrial large ribosomal subunit"/>
    <property type="evidence" value="ECO:0007669"/>
    <property type="project" value="TreeGrafter"/>
</dbReference>
<dbReference type="STRING" id="91626.A0A0C9LQA7"/>
<dbReference type="InterPro" id="IPR040008">
    <property type="entry name" value="Ribosomal_mL46"/>
</dbReference>
<dbReference type="Proteomes" id="UP000053815">
    <property type="component" value="Unassembled WGS sequence"/>
</dbReference>
<accession>A0A0C9LQA7</accession>
<proteinExistence type="predicted"/>
<dbReference type="PANTHER" id="PTHR13124:SF12">
    <property type="entry name" value="LARGE RIBOSOMAL SUBUNIT PROTEIN ML46"/>
    <property type="match status" value="1"/>
</dbReference>
<dbReference type="SUPFAM" id="SSF55811">
    <property type="entry name" value="Nudix"/>
    <property type="match status" value="1"/>
</dbReference>
<name>A0A0C9LQA7_9FUNG</name>
<evidence type="ECO:0000259" key="1">
    <source>
        <dbReference type="PROSITE" id="PS51462"/>
    </source>
</evidence>